<name>A0ABS4GTI8_9BACL</name>
<reference evidence="1 2" key="1">
    <citation type="submission" date="2021-03" db="EMBL/GenBank/DDBJ databases">
        <title>Genomic Encyclopedia of Type Strains, Phase IV (KMG-IV): sequencing the most valuable type-strain genomes for metagenomic binning, comparative biology and taxonomic classification.</title>
        <authorList>
            <person name="Goeker M."/>
        </authorList>
    </citation>
    <scope>NUCLEOTIDE SEQUENCE [LARGE SCALE GENOMIC DNA]</scope>
    <source>
        <strain evidence="1 2">DSM 24738</strain>
    </source>
</reference>
<dbReference type="RefSeq" id="WP_209811606.1">
    <property type="nucleotide sequence ID" value="NZ_JAGGKT010000012.1"/>
</dbReference>
<dbReference type="Proteomes" id="UP001519343">
    <property type="component" value="Unassembled WGS sequence"/>
</dbReference>
<sequence length="108" mass="12787">MAKKRKTYYLDEAVIQKVKDYAQELNISENDAFERALDTYTKFFHESNRFIPLPKEYQPLLLESVDNLIYQSQRILETSSQSGLNSIVENSIRSRIDFLYEIRKSLTE</sequence>
<organism evidence="1 2">
    <name type="scientific">Ammoniphilus resinae</name>
    <dbReference type="NCBI Taxonomy" id="861532"/>
    <lineage>
        <taxon>Bacteria</taxon>
        <taxon>Bacillati</taxon>
        <taxon>Bacillota</taxon>
        <taxon>Bacilli</taxon>
        <taxon>Bacillales</taxon>
        <taxon>Paenibacillaceae</taxon>
        <taxon>Aneurinibacillus group</taxon>
        <taxon>Ammoniphilus</taxon>
    </lineage>
</organism>
<evidence type="ECO:0000313" key="2">
    <source>
        <dbReference type="Proteomes" id="UP001519343"/>
    </source>
</evidence>
<protein>
    <recommendedName>
        <fullName evidence="3">Ribbon-helix-helix protein CopG domain-containing protein</fullName>
    </recommendedName>
</protein>
<evidence type="ECO:0000313" key="1">
    <source>
        <dbReference type="EMBL" id="MBP1933589.1"/>
    </source>
</evidence>
<comment type="caution">
    <text evidence="1">The sequence shown here is derived from an EMBL/GenBank/DDBJ whole genome shotgun (WGS) entry which is preliminary data.</text>
</comment>
<gene>
    <name evidence="1" type="ORF">J2Z37_003602</name>
</gene>
<keyword evidence="2" id="KW-1185">Reference proteome</keyword>
<evidence type="ECO:0008006" key="3">
    <source>
        <dbReference type="Google" id="ProtNLM"/>
    </source>
</evidence>
<dbReference type="EMBL" id="JAGGKT010000012">
    <property type="protein sequence ID" value="MBP1933589.1"/>
    <property type="molecule type" value="Genomic_DNA"/>
</dbReference>
<proteinExistence type="predicted"/>
<accession>A0ABS4GTI8</accession>